<dbReference type="SMART" id="SM00198">
    <property type="entry name" value="SCP"/>
    <property type="match status" value="5"/>
</dbReference>
<dbReference type="VEuPathDB" id="VectorBase:GBRI017192"/>
<evidence type="ECO:0000256" key="2">
    <source>
        <dbReference type="ARBA" id="ARBA00022525"/>
    </source>
</evidence>
<dbReference type="FunFam" id="3.40.33.10:FF:000010">
    <property type="entry name" value="Predicted protein"/>
    <property type="match status" value="3"/>
</dbReference>
<keyword evidence="6" id="KW-1185">Reference proteome</keyword>
<feature type="domain" description="SCP" evidence="4">
    <location>
        <begin position="982"/>
        <end position="1114"/>
    </location>
</feature>
<name>A0A1A9WEZ6_9MUSC</name>
<dbReference type="CDD" id="cd05382">
    <property type="entry name" value="CAP_GAPR1-like"/>
    <property type="match status" value="5"/>
</dbReference>
<dbReference type="Proteomes" id="UP000091820">
    <property type="component" value="Unassembled WGS sequence"/>
</dbReference>
<proteinExistence type="predicted"/>
<evidence type="ECO:0000256" key="1">
    <source>
        <dbReference type="ARBA" id="ARBA00004613"/>
    </source>
</evidence>
<dbReference type="InterPro" id="IPR035940">
    <property type="entry name" value="CAP_sf"/>
</dbReference>
<comment type="subcellular location">
    <subcellularLocation>
        <location evidence="1">Secreted</location>
    </subcellularLocation>
</comment>
<dbReference type="GO" id="GO:0005576">
    <property type="term" value="C:extracellular region"/>
    <property type="evidence" value="ECO:0007669"/>
    <property type="project" value="UniProtKB-SubCell"/>
</dbReference>
<dbReference type="PROSITE" id="PS01010">
    <property type="entry name" value="CRISP_2"/>
    <property type="match status" value="2"/>
</dbReference>
<feature type="region of interest" description="Disordered" evidence="3">
    <location>
        <begin position="161"/>
        <end position="232"/>
    </location>
</feature>
<dbReference type="PANTHER" id="PTHR10334">
    <property type="entry name" value="CYSTEINE-RICH SECRETORY PROTEIN-RELATED"/>
    <property type="match status" value="1"/>
</dbReference>
<dbReference type="PROSITE" id="PS01009">
    <property type="entry name" value="CRISP_1"/>
    <property type="match status" value="3"/>
</dbReference>
<evidence type="ECO:0000313" key="5">
    <source>
        <dbReference type="EnsemblMetazoa" id="GBRI017192-PA"/>
    </source>
</evidence>
<sequence>MLYWDADQSELNENEGDDFIPIVQAARTPITWPNLDEVSFERSRAGDIADLDSVADMLTKMKHEGCSVAIPSACCRPVTPMCSRATLPPCSSPTTQSVNYQPVQQTKHLTLQTPSRSVLRSSNRSMDAYYVRPIPSVSNTQGLPSSNHAFTMSCCHPTSRHRISRSSYNPNTPSSNHRVNTSVSRSNTPASNHRVTTSICRSNTPSSNHRVNTSVGRSNTPSSNHRVTTSVNCPIGKSRSRVAITSPYCPIARTELRALKKKQIAITAEELRQFRQQALEEHNNKRKHHGVQPLVLKNSLCQIAQEWAEHLAEIETLEHHKHSPYGENLFHSTGTTITAEEMVADWYNEGENYNFSKPGFTNSTNHFTQIVWKDTKFLGVGMRKTDNHTWIVCNYEPSGNIIGKFGDQVLHVKNTPSLTDEALTEAQAKIYRDEFANACLEVHNKYRSKHGCPPLKLSLQLNKYANDWAQLQTTPSIHPKILLHLQIEQLAKIGTLQHRPNDKYGQNLFMASNYDPSAEEVVKDWYSEITEYDFKRPDFSTDTGNFTQLIWKNTRELGVGIQKIGITAYIVCHYNPQGNLIGEFRENVPPLKKELGHGLRTPSETSIDDQLAGGFDVPSEPRCSVNYWGMSFDEQCLKSHNKYRSMHGSPPLVLNKELSTYAAEWAKHLARTGKFEHRTNNRYGENLFYASGYVVTGGDPVTSWYEEIKNYNFKRPGFHQTTGHFTQLIWKKTKQLGVGIALEGRVTFVVCNYEPHGNVIDHFAENVPQVGGAILKDEKSLLRTENILQNLTYHVCNVSVNNAQAQPKATEVREFEEACLKAHNQFRAMHGCPPLKLNRNLCTFSFEWAKELAKKKSFEHRPNNKYGENLYFGSGFKISAEDAVRTWYNEIHDYNFKKPAFHPDIGHFTQLIWKSSKELGAALYVANTTTYVVCNYDPPGNIMGQFEDNVPLPSGGDGGGGGGPSTSKRAPEKQGVTASSPNFVQRMTDLHNEYRAKHGCTPLKLDRNLTNYAMEWAKASHLATTDSLVHRSPQQYGENIFKATGWDITAEEVMKTWYDEEKQYKYSDAKFSTMCGHFTQIVWKDTQLLGVGATVRDKSTYVVCNYEPPGNFRNEYKQNVPPPKSAK</sequence>
<dbReference type="PRINTS" id="PR00838">
    <property type="entry name" value="V5ALLERGEN"/>
</dbReference>
<dbReference type="InterPro" id="IPR018244">
    <property type="entry name" value="Allrgn_V5/Tpx1_CS"/>
</dbReference>
<dbReference type="Gene3D" id="3.40.33.10">
    <property type="entry name" value="CAP"/>
    <property type="match status" value="5"/>
</dbReference>
<dbReference type="STRING" id="37001.A0A1A9WEZ6"/>
<accession>A0A1A9WEZ6</accession>
<dbReference type="InterPro" id="IPR002413">
    <property type="entry name" value="V5_allergen-like"/>
</dbReference>
<reference evidence="6" key="1">
    <citation type="submission" date="2014-03" db="EMBL/GenBank/DDBJ databases">
        <authorList>
            <person name="Aksoy S."/>
            <person name="Warren W."/>
            <person name="Wilson R.K."/>
        </authorList>
    </citation>
    <scope>NUCLEOTIDE SEQUENCE [LARGE SCALE GENOMIC DNA]</scope>
    <source>
        <strain evidence="6">IAEA</strain>
    </source>
</reference>
<reference evidence="5" key="2">
    <citation type="submission" date="2020-05" db="UniProtKB">
        <authorList>
            <consortium name="EnsemblMetazoa"/>
        </authorList>
    </citation>
    <scope>IDENTIFICATION</scope>
    <source>
        <strain evidence="5">IAEA</strain>
    </source>
</reference>
<keyword evidence="2" id="KW-0964">Secreted</keyword>
<dbReference type="FunFam" id="3.40.33.10:FF:000002">
    <property type="entry name" value="Golgi-associated plant pathogenesis-related protein 1"/>
    <property type="match status" value="1"/>
</dbReference>
<organism evidence="5 6">
    <name type="scientific">Glossina brevipalpis</name>
    <dbReference type="NCBI Taxonomy" id="37001"/>
    <lineage>
        <taxon>Eukaryota</taxon>
        <taxon>Metazoa</taxon>
        <taxon>Ecdysozoa</taxon>
        <taxon>Arthropoda</taxon>
        <taxon>Hexapoda</taxon>
        <taxon>Insecta</taxon>
        <taxon>Pterygota</taxon>
        <taxon>Neoptera</taxon>
        <taxon>Endopterygota</taxon>
        <taxon>Diptera</taxon>
        <taxon>Brachycera</taxon>
        <taxon>Muscomorpha</taxon>
        <taxon>Hippoboscoidea</taxon>
        <taxon>Glossinidae</taxon>
        <taxon>Glossina</taxon>
    </lineage>
</organism>
<evidence type="ECO:0000256" key="3">
    <source>
        <dbReference type="SAM" id="MobiDB-lite"/>
    </source>
</evidence>
<dbReference type="InterPro" id="IPR001283">
    <property type="entry name" value="CRISP-related"/>
</dbReference>
<feature type="domain" description="SCP" evidence="4">
    <location>
        <begin position="814"/>
        <end position="944"/>
    </location>
</feature>
<feature type="domain" description="SCP" evidence="4">
    <location>
        <begin position="273"/>
        <end position="403"/>
    </location>
</feature>
<dbReference type="AlphaFoldDB" id="A0A1A9WEZ6"/>
<dbReference type="InterPro" id="IPR034113">
    <property type="entry name" value="SCP_GAPR1-like"/>
</dbReference>
<evidence type="ECO:0000313" key="6">
    <source>
        <dbReference type="Proteomes" id="UP000091820"/>
    </source>
</evidence>
<dbReference type="EnsemblMetazoa" id="GBRI017192-RA">
    <property type="protein sequence ID" value="GBRI017192-PA"/>
    <property type="gene ID" value="GBRI017192"/>
</dbReference>
<dbReference type="PRINTS" id="PR00837">
    <property type="entry name" value="V5TPXLIKE"/>
</dbReference>
<feature type="compositionally biased region" description="Polar residues" evidence="3">
    <location>
        <begin position="165"/>
        <end position="232"/>
    </location>
</feature>
<dbReference type="Pfam" id="PF00188">
    <property type="entry name" value="CAP"/>
    <property type="match status" value="5"/>
</dbReference>
<dbReference type="SUPFAM" id="SSF55797">
    <property type="entry name" value="PR-1-like"/>
    <property type="match status" value="5"/>
</dbReference>
<dbReference type="InterPro" id="IPR014044">
    <property type="entry name" value="CAP_dom"/>
</dbReference>
<feature type="compositionally biased region" description="Gly residues" evidence="3">
    <location>
        <begin position="955"/>
        <end position="964"/>
    </location>
</feature>
<protein>
    <recommendedName>
        <fullName evidence="4">SCP domain-containing protein</fullName>
    </recommendedName>
</protein>
<feature type="domain" description="SCP" evidence="4">
    <location>
        <begin position="631"/>
        <end position="761"/>
    </location>
</feature>
<feature type="region of interest" description="Disordered" evidence="3">
    <location>
        <begin position="945"/>
        <end position="979"/>
    </location>
</feature>
<evidence type="ECO:0000259" key="4">
    <source>
        <dbReference type="SMART" id="SM00198"/>
    </source>
</evidence>
<feature type="domain" description="SCP" evidence="4">
    <location>
        <begin position="434"/>
        <end position="582"/>
    </location>
</feature>